<keyword evidence="9" id="KW-0175">Coiled coil</keyword>
<keyword evidence="10" id="KW-0812">Transmembrane</keyword>
<feature type="transmembrane region" description="Helical" evidence="10">
    <location>
        <begin position="12"/>
        <end position="31"/>
    </location>
</feature>
<dbReference type="CDD" id="cd16917">
    <property type="entry name" value="HATPase_UhpB-NarQ-NarX-like"/>
    <property type="match status" value="1"/>
</dbReference>
<keyword evidence="7" id="KW-0067">ATP-binding</keyword>
<dbReference type="GO" id="GO:0046983">
    <property type="term" value="F:protein dimerization activity"/>
    <property type="evidence" value="ECO:0007669"/>
    <property type="project" value="InterPro"/>
</dbReference>
<dbReference type="Gene3D" id="6.10.250.370">
    <property type="match status" value="1"/>
</dbReference>
<dbReference type="SUPFAM" id="SSF55874">
    <property type="entry name" value="ATPase domain of HSP90 chaperone/DNA topoisomerase II/histidine kinase"/>
    <property type="match status" value="1"/>
</dbReference>
<name>A0A918Z4R2_9ACTN</name>
<dbReference type="Proteomes" id="UP000608024">
    <property type="component" value="Unassembled WGS sequence"/>
</dbReference>
<dbReference type="PANTHER" id="PTHR24421:SF10">
    <property type="entry name" value="NITRATE_NITRITE SENSOR PROTEIN NARQ"/>
    <property type="match status" value="1"/>
</dbReference>
<evidence type="ECO:0000256" key="7">
    <source>
        <dbReference type="ARBA" id="ARBA00022840"/>
    </source>
</evidence>
<dbReference type="EC" id="2.7.13.3" evidence="2"/>
<sequence length="458" mass="48305">MTAYGAAARGAGARRTWVVGLAVFAVTLVFYSDRLSDDLVLAADRFASPVEPLPWPAAWWAVAADSEAVRSGAIIACAAVSAAAAAVARRHPWPLFAATAVGAVLFSSWPGFLAASYYAGTTLRRGAHIALAGAAGGALLLGVPALHHALGTDFPLGPDHAITPVERGLSPLFVIGMPLVIGLWVRARRQVVTALAERAGRLEGEHAALAREHAALEREHAALEREHAALEREHAALEREHAARAEQARITERARIAREMHDVVAHKVSLMVLHAGALEVAARDDDTARTAELVRATGREALTDLREVLGVLRAPGTAAEPRAPAPGLADLDRLLDASRAAGLTVERHDEGERRPLPAAVERAAHRVVQEALTNVHKHAGCTTVVVSVRYLPDSLAVSVRNSAPEAPSWHPLPGSGLGLVGLRERLELLGGRLRAGPEPGAAFVVRANIPTGRRGAGR</sequence>
<feature type="domain" description="Signal transduction histidine kinase subgroup 3 dimerisation and phosphoacceptor" evidence="12">
    <location>
        <begin position="252"/>
        <end position="316"/>
    </location>
</feature>
<keyword evidence="10" id="KW-1133">Transmembrane helix</keyword>
<keyword evidence="14" id="KW-1185">Reference proteome</keyword>
<reference evidence="13" key="1">
    <citation type="journal article" date="2014" name="Int. J. Syst. Evol. Microbiol.">
        <title>Complete genome sequence of Corynebacterium casei LMG S-19264T (=DSM 44701T), isolated from a smear-ripened cheese.</title>
        <authorList>
            <consortium name="US DOE Joint Genome Institute (JGI-PGF)"/>
            <person name="Walter F."/>
            <person name="Albersmeier A."/>
            <person name="Kalinowski J."/>
            <person name="Ruckert C."/>
        </authorList>
    </citation>
    <scope>NUCLEOTIDE SEQUENCE</scope>
    <source>
        <strain evidence="13">JCM 4784</strain>
    </source>
</reference>
<feature type="domain" description="Histidine kinase/HSP90-like ATPase" evidence="11">
    <location>
        <begin position="361"/>
        <end position="446"/>
    </location>
</feature>
<feature type="transmembrane region" description="Helical" evidence="10">
    <location>
        <begin position="95"/>
        <end position="120"/>
    </location>
</feature>
<keyword evidence="5" id="KW-0547">Nucleotide-binding</keyword>
<feature type="transmembrane region" description="Helical" evidence="10">
    <location>
        <begin position="126"/>
        <end position="147"/>
    </location>
</feature>
<dbReference type="Gene3D" id="3.30.565.10">
    <property type="entry name" value="Histidine kinase-like ATPase, C-terminal domain"/>
    <property type="match status" value="1"/>
</dbReference>
<dbReference type="InterPro" id="IPR003594">
    <property type="entry name" value="HATPase_dom"/>
</dbReference>
<dbReference type="GO" id="GO:0016020">
    <property type="term" value="C:membrane"/>
    <property type="evidence" value="ECO:0007669"/>
    <property type="project" value="InterPro"/>
</dbReference>
<protein>
    <recommendedName>
        <fullName evidence="2">histidine kinase</fullName>
        <ecNumber evidence="2">2.7.13.3</ecNumber>
    </recommendedName>
</protein>
<evidence type="ECO:0000256" key="5">
    <source>
        <dbReference type="ARBA" id="ARBA00022741"/>
    </source>
</evidence>
<comment type="catalytic activity">
    <reaction evidence="1">
        <text>ATP + protein L-histidine = ADP + protein N-phospho-L-histidine.</text>
        <dbReference type="EC" id="2.7.13.3"/>
    </reaction>
</comment>
<dbReference type="GO" id="GO:0005524">
    <property type="term" value="F:ATP binding"/>
    <property type="evidence" value="ECO:0007669"/>
    <property type="project" value="UniProtKB-KW"/>
</dbReference>
<dbReference type="EMBL" id="BNBT01000002">
    <property type="protein sequence ID" value="GHE36064.1"/>
    <property type="molecule type" value="Genomic_DNA"/>
</dbReference>
<keyword evidence="4" id="KW-0808">Transferase</keyword>
<evidence type="ECO:0000256" key="10">
    <source>
        <dbReference type="SAM" id="Phobius"/>
    </source>
</evidence>
<evidence type="ECO:0000256" key="6">
    <source>
        <dbReference type="ARBA" id="ARBA00022777"/>
    </source>
</evidence>
<keyword evidence="6" id="KW-0418">Kinase</keyword>
<dbReference type="InterPro" id="IPR011712">
    <property type="entry name" value="Sig_transdc_His_kin_sub3_dim/P"/>
</dbReference>
<proteinExistence type="predicted"/>
<dbReference type="InterPro" id="IPR050482">
    <property type="entry name" value="Sensor_HK_TwoCompSys"/>
</dbReference>
<keyword evidence="10" id="KW-0472">Membrane</keyword>
<evidence type="ECO:0000256" key="4">
    <source>
        <dbReference type="ARBA" id="ARBA00022679"/>
    </source>
</evidence>
<dbReference type="Gene3D" id="1.20.5.1930">
    <property type="match status" value="1"/>
</dbReference>
<dbReference type="PANTHER" id="PTHR24421">
    <property type="entry name" value="NITRATE/NITRITE SENSOR PROTEIN NARX-RELATED"/>
    <property type="match status" value="1"/>
</dbReference>
<evidence type="ECO:0000256" key="1">
    <source>
        <dbReference type="ARBA" id="ARBA00000085"/>
    </source>
</evidence>
<dbReference type="Pfam" id="PF02518">
    <property type="entry name" value="HATPase_c"/>
    <property type="match status" value="1"/>
</dbReference>
<evidence type="ECO:0000256" key="3">
    <source>
        <dbReference type="ARBA" id="ARBA00022553"/>
    </source>
</evidence>
<accession>A0A918Z4R2</accession>
<keyword evidence="3" id="KW-0597">Phosphoprotein</keyword>
<keyword evidence="8" id="KW-0902">Two-component regulatory system</keyword>
<gene>
    <name evidence="13" type="ORF">GCM10018785_02230</name>
</gene>
<reference evidence="13" key="2">
    <citation type="submission" date="2020-09" db="EMBL/GenBank/DDBJ databases">
        <authorList>
            <person name="Sun Q."/>
            <person name="Ohkuma M."/>
        </authorList>
    </citation>
    <scope>NUCLEOTIDE SEQUENCE</scope>
    <source>
        <strain evidence="13">JCM 4784</strain>
    </source>
</reference>
<evidence type="ECO:0000259" key="11">
    <source>
        <dbReference type="Pfam" id="PF02518"/>
    </source>
</evidence>
<organism evidence="13 14">
    <name type="scientific">Streptomyces longispororuber</name>
    <dbReference type="NCBI Taxonomy" id="68230"/>
    <lineage>
        <taxon>Bacteria</taxon>
        <taxon>Bacillati</taxon>
        <taxon>Actinomycetota</taxon>
        <taxon>Actinomycetes</taxon>
        <taxon>Kitasatosporales</taxon>
        <taxon>Streptomycetaceae</taxon>
        <taxon>Streptomyces</taxon>
    </lineage>
</organism>
<feature type="transmembrane region" description="Helical" evidence="10">
    <location>
        <begin position="168"/>
        <end position="185"/>
    </location>
</feature>
<dbReference type="InterPro" id="IPR036890">
    <property type="entry name" value="HATPase_C_sf"/>
</dbReference>
<dbReference type="GO" id="GO:0000155">
    <property type="term" value="F:phosphorelay sensor kinase activity"/>
    <property type="evidence" value="ECO:0007669"/>
    <property type="project" value="InterPro"/>
</dbReference>
<feature type="coiled-coil region" evidence="9">
    <location>
        <begin position="199"/>
        <end position="247"/>
    </location>
</feature>
<evidence type="ECO:0000259" key="12">
    <source>
        <dbReference type="Pfam" id="PF07730"/>
    </source>
</evidence>
<evidence type="ECO:0000256" key="9">
    <source>
        <dbReference type="SAM" id="Coils"/>
    </source>
</evidence>
<evidence type="ECO:0000256" key="2">
    <source>
        <dbReference type="ARBA" id="ARBA00012438"/>
    </source>
</evidence>
<dbReference type="AlphaFoldDB" id="A0A918Z4R2"/>
<dbReference type="Pfam" id="PF07730">
    <property type="entry name" value="HisKA_3"/>
    <property type="match status" value="1"/>
</dbReference>
<evidence type="ECO:0000256" key="8">
    <source>
        <dbReference type="ARBA" id="ARBA00023012"/>
    </source>
</evidence>
<evidence type="ECO:0000313" key="14">
    <source>
        <dbReference type="Proteomes" id="UP000608024"/>
    </source>
</evidence>
<evidence type="ECO:0000313" key="13">
    <source>
        <dbReference type="EMBL" id="GHE36064.1"/>
    </source>
</evidence>
<comment type="caution">
    <text evidence="13">The sequence shown here is derived from an EMBL/GenBank/DDBJ whole genome shotgun (WGS) entry which is preliminary data.</text>
</comment>